<evidence type="ECO:0000256" key="1">
    <source>
        <dbReference type="SAM" id="Phobius"/>
    </source>
</evidence>
<reference evidence="3" key="1">
    <citation type="journal article" date="2017" name="Science">
        <title>Giant viruses with an expanded complement of translation system components.</title>
        <authorList>
            <person name="Schulz F."/>
            <person name="Yutin N."/>
            <person name="Ivanova N.N."/>
            <person name="Ortega D.R."/>
            <person name="Lee T.K."/>
            <person name="Vierheilig J."/>
            <person name="Daims H."/>
            <person name="Horn M."/>
            <person name="Wagner M."/>
            <person name="Jensen G.J."/>
            <person name="Kyrpides N.C."/>
            <person name="Koonin E.V."/>
            <person name="Woyke T."/>
        </authorList>
    </citation>
    <scope>NUCLEOTIDE SEQUENCE</scope>
    <source>
        <strain evidence="3">HKV1</strain>
    </source>
</reference>
<dbReference type="SUPFAM" id="SSF52540">
    <property type="entry name" value="P-loop containing nucleoside triphosphate hydrolases"/>
    <property type="match status" value="1"/>
</dbReference>
<keyword evidence="1" id="KW-1133">Transmembrane helix</keyword>
<sequence length="446" mass="51975">MTMTDNTVIIDDILNDNEINNNEINNNIIAINKKYILLLGVSGVGKSTLINCFIPNAAKTFEGEQQSLSRTTTDISYYDYNFENQDYVLIDTPGVFDHVLHTFDKSCMHLENILKEIEYIDHVWFCINATKDHVRNIDLEAKRVLDKFPHLLLKTSIIITKCDLLDPLSMPKFIHNYKKSKIFTNTIGTLSTYLHAFTNNQHKLLQIIKKQDNNFNSKINDKINNKINDIINNLSIDLTDCNKWFDNNNLNYQLLFNDIKTEKIRIKEYYNIENNIIIPIINNIQQHFYNNNLYTYGYYKLHNDKINKTNLLSCLFISCIVLFGIMVINIDMYLSINLILGCIISSIIICVLFPSLGVYFVNLLNYLNDKTKPNKITLITYDHYKTIDIKLKLIELNDKGNDNILIQDKIYYESGNIFYEGTLYGNTFNLGKFYNDDGTLLYHKKL</sequence>
<feature type="transmembrane region" description="Helical" evidence="1">
    <location>
        <begin position="310"/>
        <end position="330"/>
    </location>
</feature>
<dbReference type="Pfam" id="PF01926">
    <property type="entry name" value="MMR_HSR1"/>
    <property type="match status" value="1"/>
</dbReference>
<organism evidence="3">
    <name type="scientific">Hokovirus HKV1</name>
    <dbReference type="NCBI Taxonomy" id="1977638"/>
    <lineage>
        <taxon>Viruses</taxon>
        <taxon>Varidnaviria</taxon>
        <taxon>Bamfordvirae</taxon>
        <taxon>Nucleocytoviricota</taxon>
        <taxon>Megaviricetes</taxon>
        <taxon>Imitervirales</taxon>
        <taxon>Mimiviridae</taxon>
        <taxon>Klosneuvirinae</taxon>
        <taxon>Hokovirus</taxon>
    </lineage>
</organism>
<dbReference type="Gene3D" id="3.40.50.300">
    <property type="entry name" value="P-loop containing nucleotide triphosphate hydrolases"/>
    <property type="match status" value="1"/>
</dbReference>
<dbReference type="EMBL" id="KY684104">
    <property type="protein sequence ID" value="ARF10478.1"/>
    <property type="molecule type" value="Genomic_DNA"/>
</dbReference>
<feature type="domain" description="G" evidence="2">
    <location>
        <begin position="36"/>
        <end position="147"/>
    </location>
</feature>
<dbReference type="GO" id="GO:0005525">
    <property type="term" value="F:GTP binding"/>
    <property type="evidence" value="ECO:0007669"/>
    <property type="project" value="InterPro"/>
</dbReference>
<gene>
    <name evidence="3" type="ORF">Hokovirus_2_5</name>
</gene>
<protein>
    <submittedName>
        <fullName evidence="3">50S ribosome-binding GTPase</fullName>
    </submittedName>
</protein>
<accession>A0A1V0SFS5</accession>
<feature type="transmembrane region" description="Helical" evidence="1">
    <location>
        <begin position="336"/>
        <end position="361"/>
    </location>
</feature>
<evidence type="ECO:0000313" key="3">
    <source>
        <dbReference type="EMBL" id="ARF10478.1"/>
    </source>
</evidence>
<evidence type="ECO:0000259" key="2">
    <source>
        <dbReference type="Pfam" id="PF01926"/>
    </source>
</evidence>
<keyword evidence="1" id="KW-0812">Transmembrane</keyword>
<name>A0A1V0SFS5_9VIRU</name>
<proteinExistence type="predicted"/>
<dbReference type="InterPro" id="IPR006073">
    <property type="entry name" value="GTP-bd"/>
</dbReference>
<dbReference type="InterPro" id="IPR027417">
    <property type="entry name" value="P-loop_NTPase"/>
</dbReference>
<keyword evidence="1" id="KW-0472">Membrane</keyword>